<evidence type="ECO:0000256" key="7">
    <source>
        <dbReference type="ARBA" id="ARBA00023136"/>
    </source>
</evidence>
<dbReference type="GeneID" id="81474809"/>
<keyword evidence="9 10" id="KW-0998">Cell outer membrane</keyword>
<evidence type="ECO:0000256" key="3">
    <source>
        <dbReference type="ARBA" id="ARBA00022448"/>
    </source>
</evidence>
<evidence type="ECO:0000256" key="10">
    <source>
        <dbReference type="PROSITE-ProRule" id="PRU01360"/>
    </source>
</evidence>
<evidence type="ECO:0000256" key="11">
    <source>
        <dbReference type="RuleBase" id="RU003357"/>
    </source>
</evidence>
<evidence type="ECO:0000256" key="6">
    <source>
        <dbReference type="ARBA" id="ARBA00023077"/>
    </source>
</evidence>
<dbReference type="PANTHER" id="PTHR32552">
    <property type="entry name" value="FERRICHROME IRON RECEPTOR-RELATED"/>
    <property type="match status" value="1"/>
</dbReference>
<dbReference type="Pfam" id="PF07715">
    <property type="entry name" value="Plug"/>
    <property type="match status" value="1"/>
</dbReference>
<evidence type="ECO:0000256" key="4">
    <source>
        <dbReference type="ARBA" id="ARBA00022452"/>
    </source>
</evidence>
<dbReference type="GO" id="GO:0015891">
    <property type="term" value="P:siderophore transport"/>
    <property type="evidence" value="ECO:0007669"/>
    <property type="project" value="InterPro"/>
</dbReference>
<accession>A0A9Q2FPJ5</accession>
<proteinExistence type="inferred from homology"/>
<dbReference type="Proteomes" id="UP000661006">
    <property type="component" value="Unassembled WGS sequence"/>
</dbReference>
<evidence type="ECO:0000259" key="14">
    <source>
        <dbReference type="Pfam" id="PF00593"/>
    </source>
</evidence>
<dbReference type="RefSeq" id="WP_194257862.1">
    <property type="nucleotide sequence ID" value="NZ_JABCQN010000003.1"/>
</dbReference>
<dbReference type="GO" id="GO:0009279">
    <property type="term" value="C:cell outer membrane"/>
    <property type="evidence" value="ECO:0007669"/>
    <property type="project" value="UniProtKB-SubCell"/>
</dbReference>
<keyword evidence="5 10" id="KW-0812">Transmembrane</keyword>
<dbReference type="Gene3D" id="2.40.170.20">
    <property type="entry name" value="TonB-dependent receptor, beta-barrel domain"/>
    <property type="match status" value="1"/>
</dbReference>
<feature type="signal peptide" evidence="13">
    <location>
        <begin position="1"/>
        <end position="33"/>
    </location>
</feature>
<keyword evidence="4 10" id="KW-1134">Transmembrane beta strand</keyword>
<gene>
    <name evidence="16" type="ORF">HKD32_08870</name>
</gene>
<dbReference type="PANTHER" id="PTHR32552:SF74">
    <property type="entry name" value="HYDROXAMATE SIDEROPHORE RECEPTOR FHUE"/>
    <property type="match status" value="1"/>
</dbReference>
<evidence type="ECO:0000313" key="17">
    <source>
        <dbReference type="Proteomes" id="UP000661006"/>
    </source>
</evidence>
<dbReference type="Pfam" id="PF00593">
    <property type="entry name" value="TonB_dep_Rec_b-barrel"/>
    <property type="match status" value="1"/>
</dbReference>
<comment type="caution">
    <text evidence="16">The sequence shown here is derived from an EMBL/GenBank/DDBJ whole genome shotgun (WGS) entry which is preliminary data.</text>
</comment>
<dbReference type="AlphaFoldDB" id="A0A9Q2FPJ5"/>
<protein>
    <submittedName>
        <fullName evidence="16">TonB-dependent siderophore receptor</fullName>
    </submittedName>
</protein>
<dbReference type="InterPro" id="IPR036942">
    <property type="entry name" value="Beta-barrel_TonB_sf"/>
</dbReference>
<evidence type="ECO:0000256" key="5">
    <source>
        <dbReference type="ARBA" id="ARBA00022692"/>
    </source>
</evidence>
<keyword evidence="8 16" id="KW-0675">Receptor</keyword>
<feature type="compositionally biased region" description="Polar residues" evidence="12">
    <location>
        <begin position="54"/>
        <end position="78"/>
    </location>
</feature>
<dbReference type="SUPFAM" id="SSF56935">
    <property type="entry name" value="Porins"/>
    <property type="match status" value="1"/>
</dbReference>
<dbReference type="InterPro" id="IPR000531">
    <property type="entry name" value="Beta-barrel_TonB"/>
</dbReference>
<comment type="subcellular location">
    <subcellularLocation>
        <location evidence="1 10">Cell outer membrane</location>
        <topology evidence="1 10">Multi-pass membrane protein</topology>
    </subcellularLocation>
</comment>
<dbReference type="GO" id="GO:0015344">
    <property type="term" value="F:siderophore uptake transmembrane transporter activity"/>
    <property type="evidence" value="ECO:0007669"/>
    <property type="project" value="TreeGrafter"/>
</dbReference>
<dbReference type="InterPro" id="IPR037066">
    <property type="entry name" value="Plug_dom_sf"/>
</dbReference>
<evidence type="ECO:0000313" key="16">
    <source>
        <dbReference type="EMBL" id="MBF0870958.1"/>
    </source>
</evidence>
<dbReference type="InterPro" id="IPR012910">
    <property type="entry name" value="Plug_dom"/>
</dbReference>
<dbReference type="CDD" id="cd01347">
    <property type="entry name" value="ligand_gated_channel"/>
    <property type="match status" value="1"/>
</dbReference>
<keyword evidence="13" id="KW-0732">Signal</keyword>
<evidence type="ECO:0000256" key="1">
    <source>
        <dbReference type="ARBA" id="ARBA00004571"/>
    </source>
</evidence>
<dbReference type="InterPro" id="IPR039426">
    <property type="entry name" value="TonB-dep_rcpt-like"/>
</dbReference>
<dbReference type="Gene3D" id="2.170.130.10">
    <property type="entry name" value="TonB-dependent receptor, plug domain"/>
    <property type="match status" value="1"/>
</dbReference>
<reference evidence="16" key="1">
    <citation type="submission" date="2020-04" db="EMBL/GenBank/DDBJ databases">
        <authorList>
            <person name="Sombolestani A."/>
        </authorList>
    </citation>
    <scope>NUCLEOTIDE SEQUENCE</scope>
    <source>
        <strain evidence="16">R71697</strain>
    </source>
</reference>
<keyword evidence="3 10" id="KW-0813">Transport</keyword>
<comment type="similarity">
    <text evidence="2 10 11">Belongs to the TonB-dependent receptor family.</text>
</comment>
<dbReference type="NCBIfam" id="TIGR01783">
    <property type="entry name" value="TonB-siderophor"/>
    <property type="match status" value="1"/>
</dbReference>
<feature type="chain" id="PRO_5040367655" evidence="13">
    <location>
        <begin position="34"/>
        <end position="771"/>
    </location>
</feature>
<dbReference type="GO" id="GO:0038023">
    <property type="term" value="F:signaling receptor activity"/>
    <property type="evidence" value="ECO:0007669"/>
    <property type="project" value="InterPro"/>
</dbReference>
<dbReference type="InterPro" id="IPR010105">
    <property type="entry name" value="TonB_sidphr_rcpt"/>
</dbReference>
<keyword evidence="6 11" id="KW-0798">TonB box</keyword>
<feature type="domain" description="TonB-dependent receptor plug" evidence="15">
    <location>
        <begin position="116"/>
        <end position="213"/>
    </location>
</feature>
<evidence type="ECO:0000256" key="8">
    <source>
        <dbReference type="ARBA" id="ARBA00023170"/>
    </source>
</evidence>
<evidence type="ECO:0000256" key="13">
    <source>
        <dbReference type="SAM" id="SignalP"/>
    </source>
</evidence>
<dbReference type="EMBL" id="JABCQN010000003">
    <property type="protein sequence ID" value="MBF0870958.1"/>
    <property type="molecule type" value="Genomic_DNA"/>
</dbReference>
<name>A0A9Q2FPJ5_GLUJA</name>
<organism evidence="16 17">
    <name type="scientific">Gluconobacter japonicus</name>
    <dbReference type="NCBI Taxonomy" id="376620"/>
    <lineage>
        <taxon>Bacteria</taxon>
        <taxon>Pseudomonadati</taxon>
        <taxon>Pseudomonadota</taxon>
        <taxon>Alphaproteobacteria</taxon>
        <taxon>Acetobacterales</taxon>
        <taxon>Acetobacteraceae</taxon>
        <taxon>Gluconobacter</taxon>
    </lineage>
</organism>
<feature type="compositionally biased region" description="Basic and acidic residues" evidence="12">
    <location>
        <begin position="38"/>
        <end position="47"/>
    </location>
</feature>
<evidence type="ECO:0000259" key="15">
    <source>
        <dbReference type="Pfam" id="PF07715"/>
    </source>
</evidence>
<feature type="region of interest" description="Disordered" evidence="12">
    <location>
        <begin position="35"/>
        <end position="78"/>
    </location>
</feature>
<keyword evidence="7 10" id="KW-0472">Membrane</keyword>
<evidence type="ECO:0000256" key="2">
    <source>
        <dbReference type="ARBA" id="ARBA00009810"/>
    </source>
</evidence>
<dbReference type="PROSITE" id="PS52016">
    <property type="entry name" value="TONB_DEPENDENT_REC_3"/>
    <property type="match status" value="1"/>
</dbReference>
<evidence type="ECO:0000256" key="12">
    <source>
        <dbReference type="SAM" id="MobiDB-lite"/>
    </source>
</evidence>
<sequence length="771" mass="84026">MKPVLSGSLPRKKLYPALFTAFLLSGSWTGAFAATSDDTGKPEDGHKKLLPTASAKTPSVHQDSKTQAHSNAQDDNQLPGSIEQLLVEGHRKDASTDGTGTYTVSAVSTTKMLLKPMDVPQSISVLSSQQMKDQNLNTVDAALKQVAGVNVNMYGDGTGGYTARGFTLQAQYDGVPSMGGLTLSQQYDLAIYDRIEVLRGPDGMLQGSSTPGGSVNFVHKRPTNDFQGNASFSAGSWNNYHATLDVGGPIAHSKIISARLVFAGTDRNQFYNNAYDRRWTIYGVTDVHLTRRDTLTVSVTSQTNDTTRYMGLPRASNGADLKLPTSTFVGANWGKSEVPMTEVEAQLEHLFSHGWRGRINYRHRTADTMLQYAYLNAYNATARTGNFVVANTRYDETNDGLDAYVTGPVHLFGQRHTLMMGANYDRYAYEGGGASVNSRSYAALGGIPLTASGSIPSLALPTISNRYWEPSTQWGVYGQAQIKPISPFAILIGGRVSGYVSKTRRISPTVGTTSTDIDQQGILTPYIGGVLHLRPNVTAYVSYVSTFSPQSAFDTTGRLAPVRGNQLEGGIKGEFFKGHLGMTLSGYKIIQKNEAIYNSTIGAICGPGGVDDCYVATGKTRSQGAEAELIGRPLEGWDINASYTYNDNKIVNNGNATQAGLTYAGNSPKHLWKLWTHYRFEPYHGAQKNIWSIGGGLNAQTGTFGTNRTVTQGGYIIGSVQASYQWNKYLSLSATLNNIANKRYYQRLGNLYYYNYYGEPRNFMFTLRSNF</sequence>
<evidence type="ECO:0000256" key="9">
    <source>
        <dbReference type="ARBA" id="ARBA00023237"/>
    </source>
</evidence>
<feature type="domain" description="TonB-dependent receptor-like beta-barrel" evidence="14">
    <location>
        <begin position="301"/>
        <end position="739"/>
    </location>
</feature>
<reference evidence="16" key="2">
    <citation type="submission" date="2020-11" db="EMBL/GenBank/DDBJ databases">
        <title>Description of novel Gluconobacter species.</title>
        <authorList>
            <person name="Cleenwerck I."/>
            <person name="Cnockaert M."/>
            <person name="Borremans W."/>
            <person name="Wieme A.D."/>
            <person name="De Vuyst L."/>
            <person name="Vandamme P."/>
        </authorList>
    </citation>
    <scope>NUCLEOTIDE SEQUENCE</scope>
    <source>
        <strain evidence="16">R71697</strain>
    </source>
</reference>